<organism evidence="6 7">
    <name type="scientific">Nematostella vectensis</name>
    <name type="common">Starlet sea anemone</name>
    <dbReference type="NCBI Taxonomy" id="45351"/>
    <lineage>
        <taxon>Eukaryota</taxon>
        <taxon>Metazoa</taxon>
        <taxon>Cnidaria</taxon>
        <taxon>Anthozoa</taxon>
        <taxon>Hexacorallia</taxon>
        <taxon>Actiniaria</taxon>
        <taxon>Edwardsiidae</taxon>
        <taxon>Nematostella</taxon>
    </lineage>
</organism>
<feature type="chain" id="PRO_5002711996" description="MRH domain-containing protein" evidence="4">
    <location>
        <begin position="18"/>
        <end position="327"/>
    </location>
</feature>
<dbReference type="PANTHER" id="PTHR12630">
    <property type="entry name" value="N-LINKED OLIGOSACCHARIDE PROCESSING"/>
    <property type="match status" value="1"/>
</dbReference>
<evidence type="ECO:0000256" key="3">
    <source>
        <dbReference type="SAM" id="MobiDB-lite"/>
    </source>
</evidence>
<evidence type="ECO:0000313" key="7">
    <source>
        <dbReference type="Proteomes" id="UP000001593"/>
    </source>
</evidence>
<evidence type="ECO:0000313" key="6">
    <source>
        <dbReference type="EMBL" id="EDO38047.1"/>
    </source>
</evidence>
<keyword evidence="2" id="KW-1015">Disulfide bond</keyword>
<keyword evidence="7" id="KW-1185">Reference proteome</keyword>
<protein>
    <recommendedName>
        <fullName evidence="5">MRH domain-containing protein</fullName>
    </recommendedName>
</protein>
<feature type="compositionally biased region" description="Basic and acidic residues" evidence="3">
    <location>
        <begin position="301"/>
        <end position="316"/>
    </location>
</feature>
<evidence type="ECO:0000259" key="5">
    <source>
        <dbReference type="PROSITE" id="PS51914"/>
    </source>
</evidence>
<dbReference type="OMA" id="CGSKNRQ"/>
<dbReference type="GO" id="GO:0005794">
    <property type="term" value="C:Golgi apparatus"/>
    <property type="evidence" value="ECO:0000318"/>
    <property type="project" value="GO_Central"/>
</dbReference>
<keyword evidence="1 4" id="KW-0732">Signal</keyword>
<accession>A7SE51</accession>
<dbReference type="PROSITE" id="PS51914">
    <property type="entry name" value="MRH"/>
    <property type="match status" value="1"/>
</dbReference>
<name>A7SE51_NEMVE</name>
<dbReference type="HOGENOM" id="CLU_075705_0_0_1"/>
<dbReference type="Pfam" id="PF07915">
    <property type="entry name" value="PRKCSH"/>
    <property type="match status" value="1"/>
</dbReference>
<dbReference type="AlphaFoldDB" id="A7SE51"/>
<evidence type="ECO:0000256" key="2">
    <source>
        <dbReference type="ARBA" id="ARBA00023157"/>
    </source>
</evidence>
<dbReference type="InterPro" id="IPR009011">
    <property type="entry name" value="Man6P_isomerase_rcpt-bd_dom_sf"/>
</dbReference>
<feature type="domain" description="MRH" evidence="5">
    <location>
        <begin position="70"/>
        <end position="173"/>
    </location>
</feature>
<gene>
    <name evidence="6" type="ORF">NEMVEDRAFT_v1g188757</name>
</gene>
<dbReference type="InterPro" id="IPR044865">
    <property type="entry name" value="MRH_dom"/>
</dbReference>
<proteinExistence type="predicted"/>
<sequence length="327" mass="37450">MFLICSVIFQLIANANGDDTVAVKIVEEPANYRGSNAFSQQHYGSHEKVLTPRVEPIPFSGPLHLISLNGKCFSLTEYGYKYEFCPFHNVTQREQSSRWNAFHGILGVFQGWTIENNTFISMLMSEGDFCPNKMARRTDVFLKCASTPTLTSVKEPSTCHYELVLNTPLACPRDAMLVFPALSEKGKSRWLEIEEALWREEITPQGYNRDRRELFMDEGFIASEDRVVSPSDTAQAKSFSRRTRGQSKERQRFLSIEQCTKSYEELLAEVKRLREILNPFSHGETPTEEEDQKSFSYGKTHTQEDGKITQEVDQKSFSHGKTLSKRQ</sequence>
<evidence type="ECO:0000256" key="1">
    <source>
        <dbReference type="ARBA" id="ARBA00022729"/>
    </source>
</evidence>
<dbReference type="InterPro" id="IPR012913">
    <property type="entry name" value="OS9-like_dom"/>
</dbReference>
<dbReference type="PANTHER" id="PTHR12630:SF6">
    <property type="entry name" value="N-ACETYLGLUCOSAMINE-1-PHOSPHOTRANSFERASE SUBUNIT GAMMA"/>
    <property type="match status" value="1"/>
</dbReference>
<dbReference type="InterPro" id="IPR039794">
    <property type="entry name" value="Gtb1-like"/>
</dbReference>
<dbReference type="Proteomes" id="UP000001593">
    <property type="component" value="Unassembled WGS sequence"/>
</dbReference>
<dbReference type="SUPFAM" id="SSF50911">
    <property type="entry name" value="Mannose 6-phosphate receptor domain"/>
    <property type="match status" value="1"/>
</dbReference>
<evidence type="ECO:0000256" key="4">
    <source>
        <dbReference type="SAM" id="SignalP"/>
    </source>
</evidence>
<dbReference type="PhylomeDB" id="A7SE51"/>
<dbReference type="EMBL" id="DS469634">
    <property type="protein sequence ID" value="EDO38047.1"/>
    <property type="molecule type" value="Genomic_DNA"/>
</dbReference>
<dbReference type="eggNOG" id="KOG2397">
    <property type="taxonomic scope" value="Eukaryota"/>
</dbReference>
<dbReference type="STRING" id="45351.A7SE51"/>
<dbReference type="InParanoid" id="A7SE51"/>
<dbReference type="Gene3D" id="2.70.130.10">
    <property type="entry name" value="Mannose-6-phosphate receptor binding domain"/>
    <property type="match status" value="1"/>
</dbReference>
<reference evidence="6 7" key="1">
    <citation type="journal article" date="2007" name="Science">
        <title>Sea anemone genome reveals ancestral eumetazoan gene repertoire and genomic organization.</title>
        <authorList>
            <person name="Putnam N.H."/>
            <person name="Srivastava M."/>
            <person name="Hellsten U."/>
            <person name="Dirks B."/>
            <person name="Chapman J."/>
            <person name="Salamov A."/>
            <person name="Terry A."/>
            <person name="Shapiro H."/>
            <person name="Lindquist E."/>
            <person name="Kapitonov V.V."/>
            <person name="Jurka J."/>
            <person name="Genikhovich G."/>
            <person name="Grigoriev I.V."/>
            <person name="Lucas S.M."/>
            <person name="Steele R.E."/>
            <person name="Finnerty J.R."/>
            <person name="Technau U."/>
            <person name="Martindale M.Q."/>
            <person name="Rokhsar D.S."/>
        </authorList>
    </citation>
    <scope>NUCLEOTIDE SEQUENCE [LARGE SCALE GENOMIC DNA]</scope>
    <source>
        <strain evidence="7">CH2 X CH6</strain>
    </source>
</reference>
<feature type="signal peptide" evidence="4">
    <location>
        <begin position="1"/>
        <end position="17"/>
    </location>
</feature>
<feature type="region of interest" description="Disordered" evidence="3">
    <location>
        <begin position="279"/>
        <end position="327"/>
    </location>
</feature>